<gene>
    <name evidence="2" type="ORF">SAMN06265368_2259</name>
</gene>
<keyword evidence="3" id="KW-1185">Reference proteome</keyword>
<evidence type="ECO:0008006" key="4">
    <source>
        <dbReference type="Google" id="ProtNLM"/>
    </source>
</evidence>
<dbReference type="RefSeq" id="WP_141401224.1">
    <property type="nucleotide sequence ID" value="NZ_OBEL01000002.1"/>
</dbReference>
<feature type="chain" id="PRO_5011973079" description="Lysozyme inhibitor LprI N-terminal domain-containing protein" evidence="1">
    <location>
        <begin position="20"/>
        <end position="88"/>
    </location>
</feature>
<reference evidence="2 3" key="1">
    <citation type="submission" date="2017-09" db="EMBL/GenBank/DDBJ databases">
        <authorList>
            <person name="Ehlers B."/>
            <person name="Leendertz F.H."/>
        </authorList>
    </citation>
    <scope>NUCLEOTIDE SEQUENCE [LARGE SCALE GENOMIC DNA]</scope>
    <source>
        <strain evidence="2 3">DSM 18289</strain>
    </source>
</reference>
<dbReference type="AlphaFoldDB" id="A0A285PBS4"/>
<feature type="signal peptide" evidence="1">
    <location>
        <begin position="1"/>
        <end position="19"/>
    </location>
</feature>
<accession>A0A285PBS4</accession>
<evidence type="ECO:0000313" key="3">
    <source>
        <dbReference type="Proteomes" id="UP000219439"/>
    </source>
</evidence>
<proteinExistence type="predicted"/>
<dbReference type="Proteomes" id="UP000219439">
    <property type="component" value="Unassembled WGS sequence"/>
</dbReference>
<keyword evidence="1" id="KW-0732">Signal</keyword>
<dbReference type="EMBL" id="OBEL01000002">
    <property type="protein sequence ID" value="SNZ19179.1"/>
    <property type="molecule type" value="Genomic_DNA"/>
</dbReference>
<protein>
    <recommendedName>
        <fullName evidence="4">Lysozyme inhibitor LprI N-terminal domain-containing protein</fullName>
    </recommendedName>
</protein>
<name>A0A285PBS4_9HYPH</name>
<evidence type="ECO:0000313" key="2">
    <source>
        <dbReference type="EMBL" id="SNZ19179.1"/>
    </source>
</evidence>
<sequence>MKSITLALALSVLATPVLAETCTKKTSDAKQAIYMKAYNQLKASSPKEFARYEKDISHKQMAWMKEAKSPCALIERMTKDLKENYGKK</sequence>
<evidence type="ECO:0000256" key="1">
    <source>
        <dbReference type="SAM" id="SignalP"/>
    </source>
</evidence>
<organism evidence="2 3">
    <name type="scientific">Cohaesibacter gelatinilyticus</name>
    <dbReference type="NCBI Taxonomy" id="372072"/>
    <lineage>
        <taxon>Bacteria</taxon>
        <taxon>Pseudomonadati</taxon>
        <taxon>Pseudomonadota</taxon>
        <taxon>Alphaproteobacteria</taxon>
        <taxon>Hyphomicrobiales</taxon>
        <taxon>Cohaesibacteraceae</taxon>
    </lineage>
</organism>